<dbReference type="STRING" id="329726.AM1_2582"/>
<name>B0C6N4_ACAM1</name>
<evidence type="ECO:0000313" key="2">
    <source>
        <dbReference type="EMBL" id="ABW27590.1"/>
    </source>
</evidence>
<dbReference type="Proteomes" id="UP000000268">
    <property type="component" value="Chromosome"/>
</dbReference>
<reference evidence="2 3" key="1">
    <citation type="journal article" date="2008" name="Proc. Natl. Acad. Sci. U.S.A.">
        <title>Niche adaptation and genome expansion in the chlorophyll d-producing cyanobacterium Acaryochloris marina.</title>
        <authorList>
            <person name="Swingley W.D."/>
            <person name="Chen M."/>
            <person name="Cheung P.C."/>
            <person name="Conrad A.L."/>
            <person name="Dejesa L.C."/>
            <person name="Hao J."/>
            <person name="Honchak B.M."/>
            <person name="Karbach L.E."/>
            <person name="Kurdoglu A."/>
            <person name="Lahiri S."/>
            <person name="Mastrian S.D."/>
            <person name="Miyashita H."/>
            <person name="Page L."/>
            <person name="Ramakrishna P."/>
            <person name="Satoh S."/>
            <person name="Sattley W.M."/>
            <person name="Shimada Y."/>
            <person name="Taylor H.L."/>
            <person name="Tomo T."/>
            <person name="Tsuchiya T."/>
            <person name="Wang Z.T."/>
            <person name="Raymond J."/>
            <person name="Mimuro M."/>
            <person name="Blankenship R.E."/>
            <person name="Touchman J.W."/>
        </authorList>
    </citation>
    <scope>NUCLEOTIDE SEQUENCE [LARGE SCALE GENOMIC DNA]</scope>
    <source>
        <strain evidence="3">MBIC 11017</strain>
    </source>
</reference>
<evidence type="ECO:0000256" key="1">
    <source>
        <dbReference type="SAM" id="MobiDB-lite"/>
    </source>
</evidence>
<evidence type="ECO:0008006" key="4">
    <source>
        <dbReference type="Google" id="ProtNLM"/>
    </source>
</evidence>
<sequence length="75" mass="8347">MVLRIQSSLSEEKYQAAKQEAERLGISLAELRKSSLRNVPPVDGSQPWMNYAGMVESEDTQSSQSIDDMICGLKD</sequence>
<accession>B0C6N4</accession>
<dbReference type="RefSeq" id="WP_012163047.1">
    <property type="nucleotide sequence ID" value="NC_009925.1"/>
</dbReference>
<keyword evidence="3" id="KW-1185">Reference proteome</keyword>
<dbReference type="EMBL" id="CP000828">
    <property type="protein sequence ID" value="ABW27590.1"/>
    <property type="molecule type" value="Genomic_DNA"/>
</dbReference>
<evidence type="ECO:0000313" key="3">
    <source>
        <dbReference type="Proteomes" id="UP000000268"/>
    </source>
</evidence>
<protein>
    <recommendedName>
        <fullName evidence="4">Ribbon-helix-helix protein CopG domain-containing protein</fullName>
    </recommendedName>
</protein>
<dbReference type="HOGENOM" id="CLU_2662581_0_0_3"/>
<dbReference type="KEGG" id="amr:AM1_2582"/>
<feature type="region of interest" description="Disordered" evidence="1">
    <location>
        <begin position="56"/>
        <end position="75"/>
    </location>
</feature>
<gene>
    <name evidence="2" type="ordered locus">AM1_2582</name>
</gene>
<dbReference type="AlphaFoldDB" id="B0C6N4"/>
<organism evidence="2 3">
    <name type="scientific">Acaryochloris marina (strain MBIC 11017)</name>
    <dbReference type="NCBI Taxonomy" id="329726"/>
    <lineage>
        <taxon>Bacteria</taxon>
        <taxon>Bacillati</taxon>
        <taxon>Cyanobacteriota</taxon>
        <taxon>Cyanophyceae</taxon>
        <taxon>Acaryochloridales</taxon>
        <taxon>Acaryochloridaceae</taxon>
        <taxon>Acaryochloris</taxon>
    </lineage>
</organism>
<proteinExistence type="predicted"/>